<accession>A0A396JDB5</accession>
<organism evidence="1 2">
    <name type="scientific">Medicago truncatula</name>
    <name type="common">Barrel medic</name>
    <name type="synonym">Medicago tribuloides</name>
    <dbReference type="NCBI Taxonomy" id="3880"/>
    <lineage>
        <taxon>Eukaryota</taxon>
        <taxon>Viridiplantae</taxon>
        <taxon>Streptophyta</taxon>
        <taxon>Embryophyta</taxon>
        <taxon>Tracheophyta</taxon>
        <taxon>Spermatophyta</taxon>
        <taxon>Magnoliopsida</taxon>
        <taxon>eudicotyledons</taxon>
        <taxon>Gunneridae</taxon>
        <taxon>Pentapetalae</taxon>
        <taxon>rosids</taxon>
        <taxon>fabids</taxon>
        <taxon>Fabales</taxon>
        <taxon>Fabaceae</taxon>
        <taxon>Papilionoideae</taxon>
        <taxon>50 kb inversion clade</taxon>
        <taxon>NPAAA clade</taxon>
        <taxon>Hologalegina</taxon>
        <taxon>IRL clade</taxon>
        <taxon>Trifolieae</taxon>
        <taxon>Medicago</taxon>
    </lineage>
</organism>
<protein>
    <submittedName>
        <fullName evidence="1">Uncharacterized protein</fullName>
    </submittedName>
</protein>
<name>A0A396JDB5_MEDTR</name>
<evidence type="ECO:0000313" key="1">
    <source>
        <dbReference type="EMBL" id="RHN74611.1"/>
    </source>
</evidence>
<dbReference type="EMBL" id="PSQE01000002">
    <property type="protein sequence ID" value="RHN74611.1"/>
    <property type="molecule type" value="Genomic_DNA"/>
</dbReference>
<proteinExistence type="predicted"/>
<dbReference type="AlphaFoldDB" id="A0A396JDB5"/>
<comment type="caution">
    <text evidence="1">The sequence shown here is derived from an EMBL/GenBank/DDBJ whole genome shotgun (WGS) entry which is preliminary data.</text>
</comment>
<reference evidence="2" key="1">
    <citation type="journal article" date="2018" name="Nat. Plants">
        <title>Whole-genome landscape of Medicago truncatula symbiotic genes.</title>
        <authorList>
            <person name="Pecrix Y."/>
            <person name="Staton S.E."/>
            <person name="Sallet E."/>
            <person name="Lelandais-Briere C."/>
            <person name="Moreau S."/>
            <person name="Carrere S."/>
            <person name="Blein T."/>
            <person name="Jardinaud M.F."/>
            <person name="Latrasse D."/>
            <person name="Zouine M."/>
            <person name="Zahm M."/>
            <person name="Kreplak J."/>
            <person name="Mayjonade B."/>
            <person name="Satge C."/>
            <person name="Perez M."/>
            <person name="Cauet S."/>
            <person name="Marande W."/>
            <person name="Chantry-Darmon C."/>
            <person name="Lopez-Roques C."/>
            <person name="Bouchez O."/>
            <person name="Berard A."/>
            <person name="Debelle F."/>
            <person name="Munos S."/>
            <person name="Bendahmane A."/>
            <person name="Berges H."/>
            <person name="Niebel A."/>
            <person name="Buitink J."/>
            <person name="Frugier F."/>
            <person name="Benhamed M."/>
            <person name="Crespi M."/>
            <person name="Gouzy J."/>
            <person name="Gamas P."/>
        </authorList>
    </citation>
    <scope>NUCLEOTIDE SEQUENCE [LARGE SCALE GENOMIC DNA]</scope>
    <source>
        <strain evidence="2">cv. Jemalong A17</strain>
    </source>
</reference>
<gene>
    <name evidence="1" type="ORF">MtrunA17_Chr2g0312251</name>
</gene>
<dbReference type="Proteomes" id="UP000265566">
    <property type="component" value="Chromosome 2"/>
</dbReference>
<sequence length="119" mass="13631">MAVLLAITTMIVPMMIVLLKVQSVFVTVAIVHNITFMLCLVSKIEEGKIGCGWKVRKPKIVPQFGSREQLKRKESNVEPCHGNLSVGRERFGNNHFCVKSLKHPQLILFFYLLFTIHFF</sequence>
<evidence type="ECO:0000313" key="2">
    <source>
        <dbReference type="Proteomes" id="UP000265566"/>
    </source>
</evidence>
<dbReference type="Gramene" id="rna10706">
    <property type="protein sequence ID" value="RHN74611.1"/>
    <property type="gene ID" value="gene10706"/>
</dbReference>